<comment type="caution">
    <text evidence="1">The sequence shown here is derived from an EMBL/GenBank/DDBJ whole genome shotgun (WGS) entry which is preliminary data.</text>
</comment>
<dbReference type="Proteomes" id="UP001314263">
    <property type="component" value="Unassembled WGS sequence"/>
</dbReference>
<reference evidence="1 2" key="1">
    <citation type="submission" date="2023-10" db="EMBL/GenBank/DDBJ databases">
        <authorList>
            <person name="Maclean D."/>
            <person name="Macfadyen A."/>
        </authorList>
    </citation>
    <scope>NUCLEOTIDE SEQUENCE [LARGE SCALE GENOMIC DNA]</scope>
</reference>
<protein>
    <submittedName>
        <fullName evidence="1">Uncharacterized protein</fullName>
    </submittedName>
</protein>
<name>A0AAV1I4K7_9CHLO</name>
<proteinExistence type="predicted"/>
<organism evidence="1 2">
    <name type="scientific">Coccomyxa viridis</name>
    <dbReference type="NCBI Taxonomy" id="1274662"/>
    <lineage>
        <taxon>Eukaryota</taxon>
        <taxon>Viridiplantae</taxon>
        <taxon>Chlorophyta</taxon>
        <taxon>core chlorophytes</taxon>
        <taxon>Trebouxiophyceae</taxon>
        <taxon>Trebouxiophyceae incertae sedis</taxon>
        <taxon>Coccomyxaceae</taxon>
        <taxon>Coccomyxa</taxon>
    </lineage>
</organism>
<evidence type="ECO:0000313" key="2">
    <source>
        <dbReference type="Proteomes" id="UP001314263"/>
    </source>
</evidence>
<gene>
    <name evidence="1" type="ORF">CVIRNUC_004215</name>
</gene>
<keyword evidence="2" id="KW-1185">Reference proteome</keyword>
<accession>A0AAV1I4K7</accession>
<dbReference type="EMBL" id="CAUYUE010000005">
    <property type="protein sequence ID" value="CAK0774922.1"/>
    <property type="molecule type" value="Genomic_DNA"/>
</dbReference>
<evidence type="ECO:0000313" key="1">
    <source>
        <dbReference type="EMBL" id="CAK0774922.1"/>
    </source>
</evidence>
<sequence>MDPGAMDSQDTDAVTEEMLENFIGPFDDVLNAKEDATITWEGLNPAHLSAGQPQSPSLYPDGADHSELYAFMDMFENGIEEAVDPLNGAPVAIAAPPAIAPSNQGLMAAGSGQNTAVPQVVSTPPAQLAPSDQPSDTVQFLRPVVPKTSGLRTSTASFSISPSLRGMNTNSMRIFSRFCRLHKREVERRLDRPRAGAIVISFAKVKRDPVIQTMLLTGDCKVFMDELLREDLLTQPTQALLRSHSYLIGDNGLWMMNHSRLQSLGSHS</sequence>
<dbReference type="AlphaFoldDB" id="A0AAV1I4K7"/>